<feature type="domain" description="HTH tetR-type" evidence="3">
    <location>
        <begin position="9"/>
        <end position="69"/>
    </location>
</feature>
<evidence type="ECO:0000313" key="4">
    <source>
        <dbReference type="EMBL" id="GAD48572.1"/>
    </source>
</evidence>
<reference evidence="4 5" key="1">
    <citation type="submission" date="2013-09" db="EMBL/GenBank/DDBJ databases">
        <title>Whole genome shotgun sequence of Novosphingobium tardaugens NBRC 16725.</title>
        <authorList>
            <person name="Isaki S."/>
            <person name="Hosoyama A."/>
            <person name="Tsuchikane K."/>
            <person name="Katsumata H."/>
            <person name="Ando Y."/>
            <person name="Yamazaki S."/>
            <person name="Fujita N."/>
        </authorList>
    </citation>
    <scope>NUCLEOTIDE SEQUENCE [LARGE SCALE GENOMIC DNA]</scope>
    <source>
        <strain evidence="4 5">NBRC 16725</strain>
    </source>
</reference>
<proteinExistence type="predicted"/>
<sequence>MAKTALFEDPRTVRLIHHAARIFIERSYEAATVEDIASAAGMGKASVYRMVGDKAALLNAVIAHATHHMLLACKVAFDPQRPAEDMLTEFAVGYITAMYRPFAGGLPFYQVARLMIAMGFSRPEVMQDFIAAYQADGVEPLVRYLQCRSDAGELAPTDRRDAVTFFQLIFYTDQALAYHETAPSPEVIVETARYRVRRFLYGCALSDQAKAG</sequence>
<dbReference type="Pfam" id="PF00440">
    <property type="entry name" value="TetR_N"/>
    <property type="match status" value="1"/>
</dbReference>
<dbReference type="InterPro" id="IPR039536">
    <property type="entry name" value="TetR_C_Proteobacteria"/>
</dbReference>
<dbReference type="PANTHER" id="PTHR30055:SF146">
    <property type="entry name" value="HTH-TYPE TRANSCRIPTIONAL DUAL REGULATOR CECR"/>
    <property type="match status" value="1"/>
</dbReference>
<keyword evidence="1 2" id="KW-0238">DNA-binding</keyword>
<dbReference type="GO" id="GO:0000976">
    <property type="term" value="F:transcription cis-regulatory region binding"/>
    <property type="evidence" value="ECO:0007669"/>
    <property type="project" value="TreeGrafter"/>
</dbReference>
<dbReference type="Proteomes" id="UP000016568">
    <property type="component" value="Unassembled WGS sequence"/>
</dbReference>
<dbReference type="RefSeq" id="WP_021689479.1">
    <property type="nucleotide sequence ID" value="NZ_BASZ01000003.1"/>
</dbReference>
<dbReference type="EMBL" id="BASZ01000003">
    <property type="protein sequence ID" value="GAD48572.1"/>
    <property type="molecule type" value="Genomic_DNA"/>
</dbReference>
<organism evidence="4 5">
    <name type="scientific">Caenibius tardaugens NBRC 16725</name>
    <dbReference type="NCBI Taxonomy" id="1219035"/>
    <lineage>
        <taxon>Bacteria</taxon>
        <taxon>Pseudomonadati</taxon>
        <taxon>Pseudomonadota</taxon>
        <taxon>Alphaproteobacteria</taxon>
        <taxon>Sphingomonadales</taxon>
        <taxon>Erythrobacteraceae</taxon>
        <taxon>Caenibius</taxon>
    </lineage>
</organism>
<dbReference type="SUPFAM" id="SSF46689">
    <property type="entry name" value="Homeodomain-like"/>
    <property type="match status" value="1"/>
</dbReference>
<dbReference type="eggNOG" id="COG1309">
    <property type="taxonomic scope" value="Bacteria"/>
</dbReference>
<dbReference type="InterPro" id="IPR050109">
    <property type="entry name" value="HTH-type_TetR-like_transc_reg"/>
</dbReference>
<dbReference type="InterPro" id="IPR001647">
    <property type="entry name" value="HTH_TetR"/>
</dbReference>
<dbReference type="AlphaFoldDB" id="U2YJZ7"/>
<protein>
    <submittedName>
        <fullName evidence="4">Putative TetR family transcriptional regulator</fullName>
    </submittedName>
</protein>
<evidence type="ECO:0000256" key="1">
    <source>
        <dbReference type="ARBA" id="ARBA00023125"/>
    </source>
</evidence>
<dbReference type="GO" id="GO:0003700">
    <property type="term" value="F:DNA-binding transcription factor activity"/>
    <property type="evidence" value="ECO:0007669"/>
    <property type="project" value="TreeGrafter"/>
</dbReference>
<gene>
    <name evidence="4" type="ORF">NT2_03_00600</name>
</gene>
<name>U2YJZ7_9SPHN</name>
<feature type="DNA-binding region" description="H-T-H motif" evidence="2">
    <location>
        <begin position="32"/>
        <end position="51"/>
    </location>
</feature>
<accession>U2YJZ7</accession>
<evidence type="ECO:0000256" key="2">
    <source>
        <dbReference type="PROSITE-ProRule" id="PRU00335"/>
    </source>
</evidence>
<keyword evidence="5" id="KW-1185">Reference proteome</keyword>
<evidence type="ECO:0000259" key="3">
    <source>
        <dbReference type="PROSITE" id="PS50977"/>
    </source>
</evidence>
<dbReference type="Gene3D" id="1.10.357.10">
    <property type="entry name" value="Tetracycline Repressor, domain 2"/>
    <property type="match status" value="1"/>
</dbReference>
<comment type="caution">
    <text evidence="4">The sequence shown here is derived from an EMBL/GenBank/DDBJ whole genome shotgun (WGS) entry which is preliminary data.</text>
</comment>
<dbReference type="PANTHER" id="PTHR30055">
    <property type="entry name" value="HTH-TYPE TRANSCRIPTIONAL REGULATOR RUTR"/>
    <property type="match status" value="1"/>
</dbReference>
<dbReference type="InterPro" id="IPR009057">
    <property type="entry name" value="Homeodomain-like_sf"/>
</dbReference>
<dbReference type="PROSITE" id="PS50977">
    <property type="entry name" value="HTH_TETR_2"/>
    <property type="match status" value="1"/>
</dbReference>
<dbReference type="Pfam" id="PF14246">
    <property type="entry name" value="TetR_C_7"/>
    <property type="match status" value="1"/>
</dbReference>
<evidence type="ECO:0000313" key="5">
    <source>
        <dbReference type="Proteomes" id="UP000016568"/>
    </source>
</evidence>